<dbReference type="EnsemblMetazoa" id="CJA10829.1">
    <property type="protein sequence ID" value="CJA10829.1"/>
    <property type="gene ID" value="WBGene00130033"/>
</dbReference>
<proteinExistence type="predicted"/>
<evidence type="ECO:0008006" key="9">
    <source>
        <dbReference type="Google" id="ProtNLM"/>
    </source>
</evidence>
<dbReference type="Proteomes" id="UP000005237">
    <property type="component" value="Unassembled WGS sequence"/>
</dbReference>
<feature type="region of interest" description="Disordered" evidence="5">
    <location>
        <begin position="256"/>
        <end position="294"/>
    </location>
</feature>
<evidence type="ECO:0000313" key="7">
    <source>
        <dbReference type="EnsemblMetazoa" id="CJA10829.1"/>
    </source>
</evidence>
<sequence>MELIDQLDLYDKVFLGSLSSTILLALILFIIGFVFRFGAGFGTFAVYAKQNDDFLELNQLDMIFGLFITSTIFLVLSFFAAGFSAVKKNKHVLRLYCAITAFMIVLQLVNGLLAFTYSNSVNQLASDVSMYESILKANKALIDANCSISNDPDLQFWSNTQNSLGCCGVFNSSEWQDFSRERYCSVKDATGELELLNCYQKHYSDGCQKVIRSQISKNAQFLGAASIVVLIVEIIAISMAVYRVYTFADPDTVHSKAVNEETRPPPTSPQHIYASPPQLSDPSSQSPKADSTTN</sequence>
<dbReference type="SUPFAM" id="SSF48652">
    <property type="entry name" value="Tetraspanin"/>
    <property type="match status" value="1"/>
</dbReference>
<comment type="subcellular location">
    <subcellularLocation>
        <location evidence="1">Membrane</location>
        <topology evidence="1">Multi-pass membrane protein</topology>
    </subcellularLocation>
</comment>
<evidence type="ECO:0000256" key="2">
    <source>
        <dbReference type="ARBA" id="ARBA00022692"/>
    </source>
</evidence>
<dbReference type="InterPro" id="IPR018499">
    <property type="entry name" value="Tetraspanin/Peripherin"/>
</dbReference>
<evidence type="ECO:0000256" key="1">
    <source>
        <dbReference type="ARBA" id="ARBA00004141"/>
    </source>
</evidence>
<dbReference type="Gene3D" id="1.10.1450.10">
    <property type="entry name" value="Tetraspanin"/>
    <property type="match status" value="1"/>
</dbReference>
<keyword evidence="2 6" id="KW-0812">Transmembrane</keyword>
<reference evidence="8" key="1">
    <citation type="submission" date="2010-08" db="EMBL/GenBank/DDBJ databases">
        <authorList>
            <consortium name="Caenorhabditis japonica Sequencing Consortium"/>
            <person name="Wilson R.K."/>
        </authorList>
    </citation>
    <scope>NUCLEOTIDE SEQUENCE [LARGE SCALE GENOMIC DNA]</scope>
    <source>
        <strain evidence="8">DF5081</strain>
    </source>
</reference>
<keyword evidence="3 6" id="KW-1133">Transmembrane helix</keyword>
<reference evidence="7" key="2">
    <citation type="submission" date="2022-06" db="UniProtKB">
        <authorList>
            <consortium name="EnsemblMetazoa"/>
        </authorList>
    </citation>
    <scope>IDENTIFICATION</scope>
    <source>
        <strain evidence="7">DF5081</strain>
    </source>
</reference>
<feature type="transmembrane region" description="Helical" evidence="6">
    <location>
        <begin position="20"/>
        <end position="48"/>
    </location>
</feature>
<dbReference type="AlphaFoldDB" id="A0A8R1DU59"/>
<accession>A0A8R1DU59</accession>
<dbReference type="InterPro" id="IPR008952">
    <property type="entry name" value="Tetraspanin_EC2_sf"/>
</dbReference>
<feature type="transmembrane region" description="Helical" evidence="6">
    <location>
        <begin position="93"/>
        <end position="115"/>
    </location>
</feature>
<organism evidence="7 8">
    <name type="scientific">Caenorhabditis japonica</name>
    <dbReference type="NCBI Taxonomy" id="281687"/>
    <lineage>
        <taxon>Eukaryota</taxon>
        <taxon>Metazoa</taxon>
        <taxon>Ecdysozoa</taxon>
        <taxon>Nematoda</taxon>
        <taxon>Chromadorea</taxon>
        <taxon>Rhabditida</taxon>
        <taxon>Rhabditina</taxon>
        <taxon>Rhabditomorpha</taxon>
        <taxon>Rhabditoidea</taxon>
        <taxon>Rhabditidae</taxon>
        <taxon>Peloderinae</taxon>
        <taxon>Caenorhabditis</taxon>
    </lineage>
</organism>
<dbReference type="Pfam" id="PF00335">
    <property type="entry name" value="Tetraspanin"/>
    <property type="match status" value="1"/>
</dbReference>
<keyword evidence="8" id="KW-1185">Reference proteome</keyword>
<feature type="transmembrane region" description="Helical" evidence="6">
    <location>
        <begin position="221"/>
        <end position="245"/>
    </location>
</feature>
<protein>
    <recommendedName>
        <fullName evidence="9">Tetraspanin</fullName>
    </recommendedName>
</protein>
<evidence type="ECO:0000256" key="4">
    <source>
        <dbReference type="ARBA" id="ARBA00023136"/>
    </source>
</evidence>
<evidence type="ECO:0000256" key="5">
    <source>
        <dbReference type="SAM" id="MobiDB-lite"/>
    </source>
</evidence>
<name>A0A8R1DU59_CAEJA</name>
<evidence type="ECO:0000313" key="8">
    <source>
        <dbReference type="Proteomes" id="UP000005237"/>
    </source>
</evidence>
<evidence type="ECO:0000256" key="3">
    <source>
        <dbReference type="ARBA" id="ARBA00022989"/>
    </source>
</evidence>
<keyword evidence="4 6" id="KW-0472">Membrane</keyword>
<evidence type="ECO:0000256" key="6">
    <source>
        <dbReference type="SAM" id="Phobius"/>
    </source>
</evidence>
<dbReference type="GO" id="GO:0016020">
    <property type="term" value="C:membrane"/>
    <property type="evidence" value="ECO:0007669"/>
    <property type="project" value="UniProtKB-SubCell"/>
</dbReference>
<feature type="compositionally biased region" description="Low complexity" evidence="5">
    <location>
        <begin position="275"/>
        <end position="287"/>
    </location>
</feature>
<feature type="transmembrane region" description="Helical" evidence="6">
    <location>
        <begin position="60"/>
        <end position="81"/>
    </location>
</feature>